<name>A0ABS7JDF1_9SPHN</name>
<evidence type="ECO:0000256" key="1">
    <source>
        <dbReference type="ARBA" id="ARBA00022553"/>
    </source>
</evidence>
<accession>A0ABS7JDF1</accession>
<dbReference type="Pfam" id="PF00072">
    <property type="entry name" value="Response_reg"/>
    <property type="match status" value="1"/>
</dbReference>
<dbReference type="InterPro" id="IPR050595">
    <property type="entry name" value="Bact_response_regulator"/>
</dbReference>
<protein>
    <submittedName>
        <fullName evidence="4">Response regulator</fullName>
    </submittedName>
</protein>
<dbReference type="EMBL" id="JAIGNO010000020">
    <property type="protein sequence ID" value="MBX7484084.1"/>
    <property type="molecule type" value="Genomic_DNA"/>
</dbReference>
<evidence type="ECO:0000313" key="4">
    <source>
        <dbReference type="EMBL" id="MBX7484084.1"/>
    </source>
</evidence>
<reference evidence="4 5" key="1">
    <citation type="submission" date="2021-08" db="EMBL/GenBank/DDBJ databases">
        <title>Comparative Genomics Analysis of the Genus Qipengyuania Reveals Extensive Genetic Diversity and Metabolic Versatility, Including the Description of Fifteen Novel Species.</title>
        <authorList>
            <person name="Liu Y."/>
        </authorList>
    </citation>
    <scope>NUCLEOTIDE SEQUENCE [LARGE SCALE GENOMIC DNA]</scope>
    <source>
        <strain evidence="4 5">6D47A</strain>
    </source>
</reference>
<dbReference type="Proteomes" id="UP000755104">
    <property type="component" value="Unassembled WGS sequence"/>
</dbReference>
<sequence>MQLIDRAEILSRRILAIDDEEANVRLLQNLLQREGYTQIFGLTEPKEALSTYIEWQPDLVLLDLTMPEVDGFQLLEAFSRHDAPDEFRPVLVLTADTTIQARRRALALGAKDFVAKPFDVVEVALRISNLLETRLLYERLQTGTAKAADRSAKTIG</sequence>
<evidence type="ECO:0000259" key="3">
    <source>
        <dbReference type="PROSITE" id="PS50110"/>
    </source>
</evidence>
<evidence type="ECO:0000313" key="5">
    <source>
        <dbReference type="Proteomes" id="UP000755104"/>
    </source>
</evidence>
<keyword evidence="5" id="KW-1185">Reference proteome</keyword>
<proteinExistence type="predicted"/>
<feature type="domain" description="Response regulatory" evidence="3">
    <location>
        <begin position="13"/>
        <end position="131"/>
    </location>
</feature>
<dbReference type="PANTHER" id="PTHR44591">
    <property type="entry name" value="STRESS RESPONSE REGULATOR PROTEIN 1"/>
    <property type="match status" value="1"/>
</dbReference>
<dbReference type="RefSeq" id="WP_221560493.1">
    <property type="nucleotide sequence ID" value="NZ_JAIGNO010000020.1"/>
</dbReference>
<dbReference type="SUPFAM" id="SSF52172">
    <property type="entry name" value="CheY-like"/>
    <property type="match status" value="1"/>
</dbReference>
<organism evidence="4 5">
    <name type="scientific">Qipengyuania qiaonensis</name>
    <dbReference type="NCBI Taxonomy" id="2867240"/>
    <lineage>
        <taxon>Bacteria</taxon>
        <taxon>Pseudomonadati</taxon>
        <taxon>Pseudomonadota</taxon>
        <taxon>Alphaproteobacteria</taxon>
        <taxon>Sphingomonadales</taxon>
        <taxon>Erythrobacteraceae</taxon>
        <taxon>Qipengyuania</taxon>
    </lineage>
</organism>
<gene>
    <name evidence="4" type="ORF">K3174_16260</name>
</gene>
<dbReference type="InterPro" id="IPR001789">
    <property type="entry name" value="Sig_transdc_resp-reg_receiver"/>
</dbReference>
<dbReference type="InterPro" id="IPR011006">
    <property type="entry name" value="CheY-like_superfamily"/>
</dbReference>
<feature type="modified residue" description="4-aspartylphosphate" evidence="2">
    <location>
        <position position="63"/>
    </location>
</feature>
<dbReference type="Gene3D" id="3.40.50.2300">
    <property type="match status" value="1"/>
</dbReference>
<keyword evidence="1 2" id="KW-0597">Phosphoprotein</keyword>
<dbReference type="PROSITE" id="PS50110">
    <property type="entry name" value="RESPONSE_REGULATORY"/>
    <property type="match status" value="1"/>
</dbReference>
<evidence type="ECO:0000256" key="2">
    <source>
        <dbReference type="PROSITE-ProRule" id="PRU00169"/>
    </source>
</evidence>
<dbReference type="SMART" id="SM00448">
    <property type="entry name" value="REC"/>
    <property type="match status" value="1"/>
</dbReference>
<comment type="caution">
    <text evidence="4">The sequence shown here is derived from an EMBL/GenBank/DDBJ whole genome shotgun (WGS) entry which is preliminary data.</text>
</comment>
<dbReference type="PANTHER" id="PTHR44591:SF3">
    <property type="entry name" value="RESPONSE REGULATORY DOMAIN-CONTAINING PROTEIN"/>
    <property type="match status" value="1"/>
</dbReference>